<dbReference type="InterPro" id="IPR000587">
    <property type="entry name" value="Creatinase_N"/>
</dbReference>
<dbReference type="PANTHER" id="PTHR46112:SF3">
    <property type="entry name" value="AMINOPEPTIDASE YPDF"/>
    <property type="match status" value="1"/>
</dbReference>
<dbReference type="PANTHER" id="PTHR46112">
    <property type="entry name" value="AMINOPEPTIDASE"/>
    <property type="match status" value="1"/>
</dbReference>
<gene>
    <name evidence="8" type="ORF">CJ205_00580</name>
</gene>
<dbReference type="Gene3D" id="3.40.350.10">
    <property type="entry name" value="Creatinase/prolidase N-terminal domain"/>
    <property type="match status" value="1"/>
</dbReference>
<organism evidence="8 9">
    <name type="scientific">Dolosicoccus paucivorans</name>
    <dbReference type="NCBI Taxonomy" id="84521"/>
    <lineage>
        <taxon>Bacteria</taxon>
        <taxon>Bacillati</taxon>
        <taxon>Bacillota</taxon>
        <taxon>Bacilli</taxon>
        <taxon>Lactobacillales</taxon>
        <taxon>Aerococcaceae</taxon>
        <taxon>Dolosicoccus</taxon>
    </lineage>
</organism>
<evidence type="ECO:0000259" key="7">
    <source>
        <dbReference type="Pfam" id="PF01321"/>
    </source>
</evidence>
<comment type="cofactor">
    <cofactor evidence="1">
        <name>Mn(2+)</name>
        <dbReference type="ChEBI" id="CHEBI:29035"/>
    </cofactor>
</comment>
<evidence type="ECO:0000256" key="4">
    <source>
        <dbReference type="ARBA" id="ARBA00022801"/>
    </source>
</evidence>
<dbReference type="InterPro" id="IPR036005">
    <property type="entry name" value="Creatinase/aminopeptidase-like"/>
</dbReference>
<protein>
    <submittedName>
        <fullName evidence="8">Aminopeptidase P family protein</fullName>
    </submittedName>
</protein>
<feature type="domain" description="Peptidase M24" evidence="6">
    <location>
        <begin position="135"/>
        <end position="337"/>
    </location>
</feature>
<comment type="similarity">
    <text evidence="2 5">Belongs to the peptidase M24B family.</text>
</comment>
<evidence type="ECO:0000256" key="1">
    <source>
        <dbReference type="ARBA" id="ARBA00001936"/>
    </source>
</evidence>
<dbReference type="RefSeq" id="WP_092083912.1">
    <property type="nucleotide sequence ID" value="NZ_FNEL01000002.1"/>
</dbReference>
<dbReference type="InterPro" id="IPR029149">
    <property type="entry name" value="Creatin/AminoP/Spt16_N"/>
</dbReference>
<accession>A0A1G8IYP1</accession>
<dbReference type="InterPro" id="IPR050659">
    <property type="entry name" value="Peptidase_M24B"/>
</dbReference>
<dbReference type="GO" id="GO:0046872">
    <property type="term" value="F:metal ion binding"/>
    <property type="evidence" value="ECO:0007669"/>
    <property type="project" value="UniProtKB-KW"/>
</dbReference>
<keyword evidence="8" id="KW-0031">Aminopeptidase</keyword>
<reference evidence="8 9" key="1">
    <citation type="submission" date="2017-09" db="EMBL/GenBank/DDBJ databases">
        <title>Bacterial strain isolated from the female urinary microbiota.</title>
        <authorList>
            <person name="Thomas-White K."/>
            <person name="Kumar N."/>
            <person name="Forster S."/>
            <person name="Putonti C."/>
            <person name="Lawley T."/>
            <person name="Wolfe A.J."/>
        </authorList>
    </citation>
    <scope>NUCLEOTIDE SEQUENCE [LARGE SCALE GENOMIC DNA]</scope>
    <source>
        <strain evidence="8 9">UMB0852</strain>
    </source>
</reference>
<dbReference type="OrthoDB" id="9806388at2"/>
<dbReference type="Proteomes" id="UP000235682">
    <property type="component" value="Unassembled WGS sequence"/>
</dbReference>
<dbReference type="EMBL" id="PNHE01000001">
    <property type="protein sequence ID" value="PMC59235.1"/>
    <property type="molecule type" value="Genomic_DNA"/>
</dbReference>
<sequence length="356" mass="39276">MSRLEQLRSYLNDEAIDAFLVTGSKNIRYLANFTGSFGALVITKDQSFIISDFRYITQAKEQAVGFEFYQATQGLISAVASLVKELNIQTLAIETHQMTAETFLQLNEQVAATLVESPKVIETIRQVKDEEELALIKYACQITDEAFEHILSYLKVGQTEIELANELERFLKSKGASGMSFDTIVASGVRSSMPHGVASDKKIEEGDVITFDFGCYYKGYSSDLTRTIAVGSIDPKLEEIYHIVLEAHNEVIRQTKPGMTGSQVDALARDYITQKGYGEYFGHSTGHGLGLDVHEEPRAAASSDQVFTPGMVVTNEPGIYLPNLGGVRIEDDLLITKDGVESLNRAPKDLIIVPID</sequence>
<keyword evidence="9" id="KW-1185">Reference proteome</keyword>
<evidence type="ECO:0000313" key="8">
    <source>
        <dbReference type="EMBL" id="PMC59235.1"/>
    </source>
</evidence>
<comment type="caution">
    <text evidence="8">The sequence shown here is derived from an EMBL/GenBank/DDBJ whole genome shotgun (WGS) entry which is preliminary data.</text>
</comment>
<evidence type="ECO:0000256" key="3">
    <source>
        <dbReference type="ARBA" id="ARBA00022723"/>
    </source>
</evidence>
<dbReference type="SUPFAM" id="SSF53092">
    <property type="entry name" value="Creatinase/prolidase N-terminal domain"/>
    <property type="match status" value="1"/>
</dbReference>
<keyword evidence="8" id="KW-0645">Protease</keyword>
<dbReference type="InterPro" id="IPR001131">
    <property type="entry name" value="Peptidase_M24B_aminopep-P_CS"/>
</dbReference>
<keyword evidence="4" id="KW-0378">Hydrolase</keyword>
<dbReference type="Pfam" id="PF01321">
    <property type="entry name" value="Creatinase_N"/>
    <property type="match status" value="1"/>
</dbReference>
<dbReference type="Pfam" id="PF00557">
    <property type="entry name" value="Peptidase_M24"/>
    <property type="match status" value="1"/>
</dbReference>
<feature type="domain" description="Creatinase N-terminal" evidence="7">
    <location>
        <begin position="3"/>
        <end position="127"/>
    </location>
</feature>
<keyword evidence="3 5" id="KW-0479">Metal-binding</keyword>
<evidence type="ECO:0000313" key="9">
    <source>
        <dbReference type="Proteomes" id="UP000235682"/>
    </source>
</evidence>
<name>A0A1G8IYP1_9LACT</name>
<dbReference type="AlphaFoldDB" id="A0A1G8IYP1"/>
<dbReference type="FunFam" id="3.90.230.10:FF:000014">
    <property type="entry name" value="Aminopeptidase P family protein"/>
    <property type="match status" value="1"/>
</dbReference>
<dbReference type="STRING" id="84521.SAMN04487994_100274"/>
<dbReference type="PROSITE" id="PS00491">
    <property type="entry name" value="PROLINE_PEPTIDASE"/>
    <property type="match status" value="1"/>
</dbReference>
<dbReference type="SUPFAM" id="SSF55920">
    <property type="entry name" value="Creatinase/aminopeptidase"/>
    <property type="match status" value="1"/>
</dbReference>
<dbReference type="CDD" id="cd01092">
    <property type="entry name" value="APP-like"/>
    <property type="match status" value="1"/>
</dbReference>
<evidence type="ECO:0000256" key="2">
    <source>
        <dbReference type="ARBA" id="ARBA00008766"/>
    </source>
</evidence>
<dbReference type="Gene3D" id="3.90.230.10">
    <property type="entry name" value="Creatinase/methionine aminopeptidase superfamily"/>
    <property type="match status" value="1"/>
</dbReference>
<dbReference type="InterPro" id="IPR000994">
    <property type="entry name" value="Pept_M24"/>
</dbReference>
<evidence type="ECO:0000259" key="6">
    <source>
        <dbReference type="Pfam" id="PF00557"/>
    </source>
</evidence>
<evidence type="ECO:0000256" key="5">
    <source>
        <dbReference type="RuleBase" id="RU000590"/>
    </source>
</evidence>
<dbReference type="GO" id="GO:0004177">
    <property type="term" value="F:aminopeptidase activity"/>
    <property type="evidence" value="ECO:0007669"/>
    <property type="project" value="UniProtKB-KW"/>
</dbReference>
<proteinExistence type="inferred from homology"/>